<gene>
    <name evidence="1" type="ORF">CSSPJE1EN1_LOCUS15447</name>
</gene>
<dbReference type="Gene3D" id="2.40.50.140">
    <property type="entry name" value="Nucleic acid-binding proteins"/>
    <property type="match status" value="1"/>
</dbReference>
<dbReference type="PANTHER" id="PTHR33905">
    <property type="entry name" value="CST COMPLEX SUBUNIT TEN1"/>
    <property type="match status" value="1"/>
</dbReference>
<dbReference type="InterPro" id="IPR012340">
    <property type="entry name" value="NA-bd_OB-fold"/>
</dbReference>
<reference evidence="1" key="1">
    <citation type="submission" date="2024-02" db="EMBL/GenBank/DDBJ databases">
        <authorList>
            <consortium name="ELIXIR-Norway"/>
            <consortium name="Elixir Norway"/>
        </authorList>
    </citation>
    <scope>NUCLEOTIDE SEQUENCE</scope>
</reference>
<dbReference type="Pfam" id="PF15490">
    <property type="entry name" value="Ten1_2"/>
    <property type="match status" value="1"/>
</dbReference>
<proteinExistence type="predicted"/>
<evidence type="ECO:0000313" key="2">
    <source>
        <dbReference type="Proteomes" id="UP001497444"/>
    </source>
</evidence>
<dbReference type="InterPro" id="IPR029146">
    <property type="entry name" value="Ten1_animal_plant"/>
</dbReference>
<keyword evidence="2" id="KW-1185">Reference proteome</keyword>
<accession>A0ABP0WU93</accession>
<dbReference type="PANTHER" id="PTHR33905:SF1">
    <property type="entry name" value="CST COMPLEX SUBUNIT TEN1"/>
    <property type="match status" value="1"/>
</dbReference>
<organism evidence="1 2">
    <name type="scientific">Sphagnum jensenii</name>
    <dbReference type="NCBI Taxonomy" id="128206"/>
    <lineage>
        <taxon>Eukaryota</taxon>
        <taxon>Viridiplantae</taxon>
        <taxon>Streptophyta</taxon>
        <taxon>Embryophyta</taxon>
        <taxon>Bryophyta</taxon>
        <taxon>Sphagnophytina</taxon>
        <taxon>Sphagnopsida</taxon>
        <taxon>Sphagnales</taxon>
        <taxon>Sphagnaceae</taxon>
        <taxon>Sphagnum</taxon>
    </lineage>
</organism>
<name>A0ABP0WU93_9BRYO</name>
<dbReference type="EMBL" id="OZ020098">
    <property type="protein sequence ID" value="CAK9269969.1"/>
    <property type="molecule type" value="Genomic_DNA"/>
</dbReference>
<evidence type="ECO:0000313" key="1">
    <source>
        <dbReference type="EMBL" id="CAK9269969.1"/>
    </source>
</evidence>
<sequence length="121" mass="13355">MTTLKPGIIVHLDELHASSPFAATPSQSLRVLGQLNSYDVETGIALITEAGASLKVDTQLLHDVALRQGSLYQFIGELNFTASNEMVLQARVGRNVDGLDLKLYDKALQLRRQFEKEHVHA</sequence>
<evidence type="ECO:0008006" key="3">
    <source>
        <dbReference type="Google" id="ProtNLM"/>
    </source>
</evidence>
<dbReference type="Proteomes" id="UP001497444">
    <property type="component" value="Chromosome 3"/>
</dbReference>
<protein>
    <recommendedName>
        <fullName evidence="3">CST complex subunit TEN1</fullName>
    </recommendedName>
</protein>